<keyword evidence="2" id="KW-1133">Transmembrane helix</keyword>
<keyword evidence="4" id="KW-1185">Reference proteome</keyword>
<reference evidence="3 4" key="1">
    <citation type="submission" date="2019-06" db="EMBL/GenBank/DDBJ databases">
        <title>Quisquiliibacterium sp. nov., isolated from a maize field.</title>
        <authorList>
            <person name="Lin S.-Y."/>
            <person name="Tsai C.-F."/>
            <person name="Young C.-C."/>
        </authorList>
    </citation>
    <scope>NUCLEOTIDE SEQUENCE [LARGE SCALE GENOMIC DNA]</scope>
    <source>
        <strain evidence="3 4">CC-CFT501</strain>
    </source>
</reference>
<organism evidence="3 4">
    <name type="scientific">Zeimonas arvi</name>
    <dbReference type="NCBI Taxonomy" id="2498847"/>
    <lineage>
        <taxon>Bacteria</taxon>
        <taxon>Pseudomonadati</taxon>
        <taxon>Pseudomonadota</taxon>
        <taxon>Betaproteobacteria</taxon>
        <taxon>Burkholderiales</taxon>
        <taxon>Burkholderiaceae</taxon>
        <taxon>Zeimonas</taxon>
    </lineage>
</organism>
<gene>
    <name evidence="3" type="ORF">FHP08_05000</name>
</gene>
<sequence length="118" mass="12004">MIAMLQRALARVAAVAALLLGAALAVVLGLFTLLSGLAIGLVAAIAAWFGARGRRSASQGPADGPFGRGSAGSRPGGAVIDVEMREIEPGSTRSPASEPKESERSRSADDPGPDRPQR</sequence>
<proteinExistence type="predicted"/>
<feature type="region of interest" description="Disordered" evidence="1">
    <location>
        <begin position="55"/>
        <end position="118"/>
    </location>
</feature>
<dbReference type="RefSeq" id="WP_147703234.1">
    <property type="nucleotide sequence ID" value="NZ_VDUY01000002.1"/>
</dbReference>
<dbReference type="AlphaFoldDB" id="A0A5C8P074"/>
<comment type="caution">
    <text evidence="3">The sequence shown here is derived from an EMBL/GenBank/DDBJ whole genome shotgun (WGS) entry which is preliminary data.</text>
</comment>
<protein>
    <submittedName>
        <fullName evidence="3">Uncharacterized protein</fullName>
    </submittedName>
</protein>
<feature type="compositionally biased region" description="Basic and acidic residues" evidence="1">
    <location>
        <begin position="98"/>
        <end position="118"/>
    </location>
</feature>
<keyword evidence="2" id="KW-0472">Membrane</keyword>
<evidence type="ECO:0000313" key="4">
    <source>
        <dbReference type="Proteomes" id="UP000321548"/>
    </source>
</evidence>
<dbReference type="Proteomes" id="UP000321548">
    <property type="component" value="Unassembled WGS sequence"/>
</dbReference>
<keyword evidence="2" id="KW-0812">Transmembrane</keyword>
<dbReference type="EMBL" id="VDUY01000002">
    <property type="protein sequence ID" value="TXL66985.1"/>
    <property type="molecule type" value="Genomic_DNA"/>
</dbReference>
<name>A0A5C8P074_9BURK</name>
<accession>A0A5C8P074</accession>
<evidence type="ECO:0000313" key="3">
    <source>
        <dbReference type="EMBL" id="TXL66985.1"/>
    </source>
</evidence>
<feature type="transmembrane region" description="Helical" evidence="2">
    <location>
        <begin position="35"/>
        <end position="51"/>
    </location>
</feature>
<evidence type="ECO:0000256" key="2">
    <source>
        <dbReference type="SAM" id="Phobius"/>
    </source>
</evidence>
<evidence type="ECO:0000256" key="1">
    <source>
        <dbReference type="SAM" id="MobiDB-lite"/>
    </source>
</evidence>